<evidence type="ECO:0000256" key="5">
    <source>
        <dbReference type="ARBA" id="ARBA00023326"/>
    </source>
</evidence>
<keyword evidence="10" id="KW-1185">Reference proteome</keyword>
<dbReference type="InterPro" id="IPR013783">
    <property type="entry name" value="Ig-like_fold"/>
</dbReference>
<dbReference type="InterPro" id="IPR001701">
    <property type="entry name" value="Glyco_hydro_9"/>
</dbReference>
<dbReference type="SUPFAM" id="SSF81296">
    <property type="entry name" value="E set domains"/>
    <property type="match status" value="1"/>
</dbReference>
<dbReference type="InterPro" id="IPR004197">
    <property type="entry name" value="Cellulase_Ig-like"/>
</dbReference>
<dbReference type="GO" id="GO:0008810">
    <property type="term" value="F:cellulase activity"/>
    <property type="evidence" value="ECO:0007669"/>
    <property type="project" value="InterPro"/>
</dbReference>
<dbReference type="SUPFAM" id="SSF48208">
    <property type="entry name" value="Six-hairpin glycosidases"/>
    <property type="match status" value="1"/>
</dbReference>
<dbReference type="AlphaFoldDB" id="A0A7X1B6V8"/>
<keyword evidence="4" id="KW-0326">Glycosidase</keyword>
<dbReference type="CDD" id="cd02850">
    <property type="entry name" value="E_set_Cellulase_N"/>
    <property type="match status" value="1"/>
</dbReference>
<dbReference type="Proteomes" id="UP000526501">
    <property type="component" value="Unassembled WGS sequence"/>
</dbReference>
<proteinExistence type="inferred from homology"/>
<reference evidence="9 10" key="1">
    <citation type="submission" date="2020-07" db="EMBL/GenBank/DDBJ databases">
        <authorList>
            <person name="Feng X."/>
        </authorList>
    </citation>
    <scope>NUCLEOTIDE SEQUENCE [LARGE SCALE GENOMIC DNA]</scope>
    <source>
        <strain evidence="9 10">JCM23202</strain>
    </source>
</reference>
<accession>A0A7X1B6V8</accession>
<evidence type="ECO:0000259" key="8">
    <source>
        <dbReference type="Pfam" id="PF02927"/>
    </source>
</evidence>
<keyword evidence="6" id="KW-0732">Signal</keyword>
<comment type="caution">
    <text evidence="9">The sequence shown here is derived from an EMBL/GenBank/DDBJ whole genome shotgun (WGS) entry which is preliminary data.</text>
</comment>
<dbReference type="InterPro" id="IPR014756">
    <property type="entry name" value="Ig_E-set"/>
</dbReference>
<dbReference type="RefSeq" id="WP_185660359.1">
    <property type="nucleotide sequence ID" value="NZ_CAWPOO010000012.1"/>
</dbReference>
<keyword evidence="3" id="KW-0119">Carbohydrate metabolism</keyword>
<evidence type="ECO:0000313" key="10">
    <source>
        <dbReference type="Proteomes" id="UP000526501"/>
    </source>
</evidence>
<evidence type="ECO:0000256" key="2">
    <source>
        <dbReference type="ARBA" id="ARBA00022801"/>
    </source>
</evidence>
<feature type="domain" description="Glycoside hydrolase family 9" evidence="7">
    <location>
        <begin position="128"/>
        <end position="555"/>
    </location>
</feature>
<evidence type="ECO:0000256" key="1">
    <source>
        <dbReference type="ARBA" id="ARBA00007072"/>
    </source>
</evidence>
<protein>
    <submittedName>
        <fullName evidence="9">Glycoside hydrolase family 9 protein</fullName>
    </submittedName>
</protein>
<feature type="signal peptide" evidence="6">
    <location>
        <begin position="1"/>
        <end position="22"/>
    </location>
</feature>
<evidence type="ECO:0000256" key="6">
    <source>
        <dbReference type="SAM" id="SignalP"/>
    </source>
</evidence>
<keyword evidence="5" id="KW-0624">Polysaccharide degradation</keyword>
<dbReference type="GO" id="GO:0000272">
    <property type="term" value="P:polysaccharide catabolic process"/>
    <property type="evidence" value="ECO:0007669"/>
    <property type="project" value="UniProtKB-KW"/>
</dbReference>
<dbReference type="InterPro" id="IPR012341">
    <property type="entry name" value="6hp_glycosidase-like_sf"/>
</dbReference>
<dbReference type="InterPro" id="IPR008928">
    <property type="entry name" value="6-hairpin_glycosidase_sf"/>
</dbReference>
<dbReference type="PANTHER" id="PTHR22298">
    <property type="entry name" value="ENDO-1,4-BETA-GLUCANASE"/>
    <property type="match status" value="1"/>
</dbReference>
<gene>
    <name evidence="9" type="ORF">H5P27_10595</name>
</gene>
<evidence type="ECO:0000259" key="7">
    <source>
        <dbReference type="Pfam" id="PF00759"/>
    </source>
</evidence>
<dbReference type="Gene3D" id="2.60.40.10">
    <property type="entry name" value="Immunoglobulins"/>
    <property type="match status" value="1"/>
</dbReference>
<feature type="domain" description="Cellulase Ig-like" evidence="8">
    <location>
        <begin position="32"/>
        <end position="111"/>
    </location>
</feature>
<comment type="similarity">
    <text evidence="1">Belongs to the glycosyl hydrolase 9 (cellulase E) family.</text>
</comment>
<dbReference type="Gene3D" id="1.50.10.10">
    <property type="match status" value="1"/>
</dbReference>
<organism evidence="9 10">
    <name type="scientific">Pelagicoccus albus</name>
    <dbReference type="NCBI Taxonomy" id="415222"/>
    <lineage>
        <taxon>Bacteria</taxon>
        <taxon>Pseudomonadati</taxon>
        <taxon>Verrucomicrobiota</taxon>
        <taxon>Opitutia</taxon>
        <taxon>Puniceicoccales</taxon>
        <taxon>Pelagicoccaceae</taxon>
        <taxon>Pelagicoccus</taxon>
    </lineage>
</organism>
<dbReference type="Pfam" id="PF02927">
    <property type="entry name" value="CelD_N"/>
    <property type="match status" value="1"/>
</dbReference>
<keyword evidence="2 9" id="KW-0378">Hydrolase</keyword>
<dbReference type="EMBL" id="JACHVC010000012">
    <property type="protein sequence ID" value="MBC2606489.1"/>
    <property type="molecule type" value="Genomic_DNA"/>
</dbReference>
<dbReference type="Pfam" id="PF00759">
    <property type="entry name" value="Glyco_hydro_9"/>
    <property type="match status" value="1"/>
</dbReference>
<feature type="chain" id="PRO_5031046087" evidence="6">
    <location>
        <begin position="23"/>
        <end position="561"/>
    </location>
</feature>
<sequence length="561" mass="61834">MYKNLPLSIRAAALAATTLASASPLLATEPAGPGIRLNTVGYLPEVAKTATVVGADKADRFAVIDSATGKIVLKGKLGESFDSPQTGETARLLDFGKLNKEGSYILQVPGLPDSAPFSISDEALNHSLENIMVGFYGQRCGEAVEFEWDGDTFAYDACHLDDAWLDYLEPEKAGEKKVSTGGWHDAGDYGKYTVNASFASAMMLQAWERRSEALESLELPFIPEHGGELPDFLDEIKFNLDWLITMQTENGEVAHKLTTLYFGGMVLPAEIDAKRYFTPTSKLATLDFAAVGCIAARVFRPFDAEYADTWLAAAKKAWDAAKEMSETPEDTSMFHTGGYMTSTDSDYRWALIEIRLAFGAEALSEMEGYIFKDAVDNDNRMVDVAWDWGRGYNLGLYSWLFSEEAKKDPAALERLELDLLSAADVIVRNSAEHAYGRGIRAYQWGSSGVLARSVMTLHAAHELTGEQKYLDSAYDQISYLYGRNPFGRSFVTGDGFQPPQFPHHRPSEGDQVEKPWPGHVIGGANPGELDWFDETGSYRTNETAINWDAALSYALAVFYQP</sequence>
<evidence type="ECO:0000256" key="4">
    <source>
        <dbReference type="ARBA" id="ARBA00023295"/>
    </source>
</evidence>
<name>A0A7X1B6V8_9BACT</name>
<evidence type="ECO:0000313" key="9">
    <source>
        <dbReference type="EMBL" id="MBC2606489.1"/>
    </source>
</evidence>
<evidence type="ECO:0000256" key="3">
    <source>
        <dbReference type="ARBA" id="ARBA00023277"/>
    </source>
</evidence>